<dbReference type="Proteomes" id="UP000184440">
    <property type="component" value="Unassembled WGS sequence"/>
</dbReference>
<dbReference type="InterPro" id="IPR036010">
    <property type="entry name" value="2Fe-2S_ferredoxin-like_sf"/>
</dbReference>
<proteinExistence type="predicted"/>
<evidence type="ECO:0000313" key="3">
    <source>
        <dbReference type="Proteomes" id="UP000184440"/>
    </source>
</evidence>
<dbReference type="STRING" id="134849.SAMN05443668_1011129"/>
<organism evidence="2 3">
    <name type="scientific">Cryptosporangium aurantiacum</name>
    <dbReference type="NCBI Taxonomy" id="134849"/>
    <lineage>
        <taxon>Bacteria</taxon>
        <taxon>Bacillati</taxon>
        <taxon>Actinomycetota</taxon>
        <taxon>Actinomycetes</taxon>
        <taxon>Cryptosporangiales</taxon>
        <taxon>Cryptosporangiaceae</taxon>
        <taxon>Cryptosporangium</taxon>
    </lineage>
</organism>
<accession>A0A1M7KII5</accession>
<protein>
    <submittedName>
        <fullName evidence="2">Ferredoxin</fullName>
    </submittedName>
</protein>
<dbReference type="PROSITE" id="PS51085">
    <property type="entry name" value="2FE2S_FER_2"/>
    <property type="match status" value="1"/>
</dbReference>
<dbReference type="InterPro" id="IPR012675">
    <property type="entry name" value="Beta-grasp_dom_sf"/>
</dbReference>
<dbReference type="AlphaFoldDB" id="A0A1M7KII5"/>
<gene>
    <name evidence="2" type="ORF">SAMN05443668_1011129</name>
</gene>
<dbReference type="Gene3D" id="3.10.20.30">
    <property type="match status" value="1"/>
</dbReference>
<name>A0A1M7KII5_9ACTN</name>
<evidence type="ECO:0000313" key="2">
    <source>
        <dbReference type="EMBL" id="SHM64684.1"/>
    </source>
</evidence>
<dbReference type="RefSeq" id="WP_073252053.1">
    <property type="nucleotide sequence ID" value="NZ_FRCS01000001.1"/>
</dbReference>
<reference evidence="2 3" key="1">
    <citation type="submission" date="2016-11" db="EMBL/GenBank/DDBJ databases">
        <authorList>
            <person name="Jaros S."/>
            <person name="Januszkiewicz K."/>
            <person name="Wedrychowicz H."/>
        </authorList>
    </citation>
    <scope>NUCLEOTIDE SEQUENCE [LARGE SCALE GENOMIC DNA]</scope>
    <source>
        <strain evidence="2 3">DSM 46144</strain>
    </source>
</reference>
<dbReference type="OrthoDB" id="502624at2"/>
<evidence type="ECO:0000259" key="1">
    <source>
        <dbReference type="PROSITE" id="PS51085"/>
    </source>
</evidence>
<dbReference type="SUPFAM" id="SSF54292">
    <property type="entry name" value="2Fe-2S ferredoxin-like"/>
    <property type="match status" value="1"/>
</dbReference>
<keyword evidence="3" id="KW-1185">Reference proteome</keyword>
<feature type="domain" description="2Fe-2S ferredoxin-type" evidence="1">
    <location>
        <begin position="2"/>
        <end position="101"/>
    </location>
</feature>
<dbReference type="Pfam" id="PF00111">
    <property type="entry name" value="Fer2"/>
    <property type="match status" value="1"/>
</dbReference>
<dbReference type="GO" id="GO:0051536">
    <property type="term" value="F:iron-sulfur cluster binding"/>
    <property type="evidence" value="ECO:0007669"/>
    <property type="project" value="InterPro"/>
</dbReference>
<dbReference type="EMBL" id="FRCS01000001">
    <property type="protein sequence ID" value="SHM64684.1"/>
    <property type="molecule type" value="Genomic_DNA"/>
</dbReference>
<dbReference type="InterPro" id="IPR001041">
    <property type="entry name" value="2Fe-2S_ferredoxin-type"/>
</dbReference>
<sequence>MATVRVEPSGVEFDVGPKESVAEAAWRQDVTWPTKCFGQAECMVCFVKVIDGELQTVPPGDDELFEMRTRLPRRLRSPLVRLACRLQIKGAGVVLEKKGVQPPPG</sequence>